<dbReference type="Proteomes" id="UP001158050">
    <property type="component" value="Unassembled WGS sequence"/>
</dbReference>
<accession>A0ABY1R6R2</accession>
<name>A0ABY1R6R2_9FLAO</name>
<organism evidence="1 2">
    <name type="scientific">Epilithonimonas pallida</name>
    <dbReference type="NCBI Taxonomy" id="373671"/>
    <lineage>
        <taxon>Bacteria</taxon>
        <taxon>Pseudomonadati</taxon>
        <taxon>Bacteroidota</taxon>
        <taxon>Flavobacteriia</taxon>
        <taxon>Flavobacteriales</taxon>
        <taxon>Weeksellaceae</taxon>
        <taxon>Chryseobacterium group</taxon>
        <taxon>Epilithonimonas</taxon>
    </lineage>
</organism>
<dbReference type="EMBL" id="FXUO01000008">
    <property type="protein sequence ID" value="SMP95869.1"/>
    <property type="molecule type" value="Genomic_DNA"/>
</dbReference>
<proteinExistence type="predicted"/>
<comment type="caution">
    <text evidence="1">The sequence shown here is derived from an EMBL/GenBank/DDBJ whole genome shotgun (WGS) entry which is preliminary data.</text>
</comment>
<keyword evidence="2" id="KW-1185">Reference proteome</keyword>
<evidence type="ECO:0000313" key="1">
    <source>
        <dbReference type="EMBL" id="SMP95869.1"/>
    </source>
</evidence>
<dbReference type="RefSeq" id="WP_283417661.1">
    <property type="nucleotide sequence ID" value="NZ_FXUO01000008.1"/>
</dbReference>
<evidence type="ECO:0000313" key="2">
    <source>
        <dbReference type="Proteomes" id="UP001158050"/>
    </source>
</evidence>
<reference evidence="1 2" key="1">
    <citation type="submission" date="2017-05" db="EMBL/GenBank/DDBJ databases">
        <authorList>
            <person name="Varghese N."/>
            <person name="Submissions S."/>
        </authorList>
    </citation>
    <scope>NUCLEOTIDE SEQUENCE [LARGE SCALE GENOMIC DNA]</scope>
    <source>
        <strain evidence="1 2">DSM 18015</strain>
    </source>
</reference>
<protein>
    <submittedName>
        <fullName evidence="1">Uncharacterized protein</fullName>
    </submittedName>
</protein>
<sequence>MLKYTVDNTQDYLNFKIDSIENIESVPWDYPIVIIKDIPLKFSEYYFLSDFLYHLKRQSDFGISHPFNDSNLRFEDLKQNVAFDNSFNIISNHNFDTIETFRKDIEIFHRKASKCFFGKYLDDKTLEIILNGGRKEIFEYSAIKSSDNNQKVLIQKPMKGFDETEFVYIITDFRPTRSLDVAYIFEKLDNKLLFKNTSKNNWIY</sequence>
<gene>
    <name evidence="1" type="ORF">SAMN05421679_10833</name>
</gene>